<dbReference type="AlphaFoldDB" id="A0A419SLQ8"/>
<dbReference type="SMART" id="SM00345">
    <property type="entry name" value="HTH_GNTR"/>
    <property type="match status" value="1"/>
</dbReference>
<sequence>MKGNFSFKIDENFPLPINVQLQEQIKWLIAMSVIMPGDFLPPTNFLAEQLQLNRNTINRVYTQLRDEGLVSLQKGRGTQVTDSEETRQLIANRQPLFPKIQGVLEKTTEQGLALRDLLIPTFAYLQLFQTDVDLSTAEFCLVVSREDDYYFYESEIIRYAGGKVHTIFIEDLRNDVNLNIEEIFRTMKCLITTWQYMRELELLPTTVNKQMLAIGFIAELSMLIDISKLNLGSKVAFISPVGSGAQWMADQARGAGISHIEIIPIGMDSLNELLYTIEKVDKIYTSSVIYKQIHKLAPDKTYVFGMQLEQSSQTLLSELGRRTKEGSI</sequence>
<dbReference type="GO" id="GO:0003677">
    <property type="term" value="F:DNA binding"/>
    <property type="evidence" value="ECO:0007669"/>
    <property type="project" value="UniProtKB-KW"/>
</dbReference>
<keyword evidence="1" id="KW-0805">Transcription regulation</keyword>
<dbReference type="PANTHER" id="PTHR38445:SF7">
    <property type="entry name" value="GNTR-FAMILY TRANSCRIPTIONAL REGULATOR"/>
    <property type="match status" value="1"/>
</dbReference>
<dbReference type="Proteomes" id="UP000284219">
    <property type="component" value="Unassembled WGS sequence"/>
</dbReference>
<dbReference type="RefSeq" id="WP_120188826.1">
    <property type="nucleotide sequence ID" value="NZ_MCHY01000007.1"/>
</dbReference>
<organism evidence="5 6">
    <name type="scientific">Ammoniphilus oxalaticus</name>
    <dbReference type="NCBI Taxonomy" id="66863"/>
    <lineage>
        <taxon>Bacteria</taxon>
        <taxon>Bacillati</taxon>
        <taxon>Bacillota</taxon>
        <taxon>Bacilli</taxon>
        <taxon>Bacillales</taxon>
        <taxon>Paenibacillaceae</taxon>
        <taxon>Aneurinibacillus group</taxon>
        <taxon>Ammoniphilus</taxon>
    </lineage>
</organism>
<evidence type="ECO:0000313" key="6">
    <source>
        <dbReference type="Proteomes" id="UP000284219"/>
    </source>
</evidence>
<name>A0A419SLQ8_9BACL</name>
<evidence type="ECO:0000256" key="3">
    <source>
        <dbReference type="ARBA" id="ARBA00023163"/>
    </source>
</evidence>
<dbReference type="OrthoDB" id="9802328at2"/>
<dbReference type="GO" id="GO:0003700">
    <property type="term" value="F:DNA-binding transcription factor activity"/>
    <property type="evidence" value="ECO:0007669"/>
    <property type="project" value="InterPro"/>
</dbReference>
<dbReference type="CDD" id="cd07377">
    <property type="entry name" value="WHTH_GntR"/>
    <property type="match status" value="1"/>
</dbReference>
<dbReference type="Gene3D" id="1.10.10.10">
    <property type="entry name" value="Winged helix-like DNA-binding domain superfamily/Winged helix DNA-binding domain"/>
    <property type="match status" value="1"/>
</dbReference>
<dbReference type="PANTHER" id="PTHR38445">
    <property type="entry name" value="HTH-TYPE TRANSCRIPTIONAL REPRESSOR YTRA"/>
    <property type="match status" value="1"/>
</dbReference>
<dbReference type="Pfam" id="PF00392">
    <property type="entry name" value="GntR"/>
    <property type="match status" value="1"/>
</dbReference>
<evidence type="ECO:0000256" key="1">
    <source>
        <dbReference type="ARBA" id="ARBA00023015"/>
    </source>
</evidence>
<proteinExistence type="predicted"/>
<evidence type="ECO:0000259" key="4">
    <source>
        <dbReference type="PROSITE" id="PS50949"/>
    </source>
</evidence>
<feature type="domain" description="HTH gntR-type" evidence="4">
    <location>
        <begin position="15"/>
        <end position="83"/>
    </location>
</feature>
<gene>
    <name evidence="5" type="ORF">BEP19_04020</name>
</gene>
<protein>
    <recommendedName>
        <fullName evidence="4">HTH gntR-type domain-containing protein</fullName>
    </recommendedName>
</protein>
<keyword evidence="2" id="KW-0238">DNA-binding</keyword>
<comment type="caution">
    <text evidence="5">The sequence shown here is derived from an EMBL/GenBank/DDBJ whole genome shotgun (WGS) entry which is preliminary data.</text>
</comment>
<keyword evidence="6" id="KW-1185">Reference proteome</keyword>
<dbReference type="InterPro" id="IPR036390">
    <property type="entry name" value="WH_DNA-bd_sf"/>
</dbReference>
<dbReference type="EMBL" id="MCHY01000007">
    <property type="protein sequence ID" value="RKD25007.1"/>
    <property type="molecule type" value="Genomic_DNA"/>
</dbReference>
<evidence type="ECO:0000313" key="5">
    <source>
        <dbReference type="EMBL" id="RKD25007.1"/>
    </source>
</evidence>
<accession>A0A419SLQ8</accession>
<evidence type="ECO:0000256" key="2">
    <source>
        <dbReference type="ARBA" id="ARBA00023125"/>
    </source>
</evidence>
<dbReference type="SUPFAM" id="SSF46785">
    <property type="entry name" value="Winged helix' DNA-binding domain"/>
    <property type="match status" value="1"/>
</dbReference>
<keyword evidence="3" id="KW-0804">Transcription</keyword>
<reference evidence="5 6" key="1">
    <citation type="submission" date="2016-08" db="EMBL/GenBank/DDBJ databases">
        <title>Novel Firmicute Genomes.</title>
        <authorList>
            <person name="Poppleton D.I."/>
            <person name="Gribaldo S."/>
        </authorList>
    </citation>
    <scope>NUCLEOTIDE SEQUENCE [LARGE SCALE GENOMIC DNA]</scope>
    <source>
        <strain evidence="5 6">RAOx-1</strain>
    </source>
</reference>
<dbReference type="InterPro" id="IPR000524">
    <property type="entry name" value="Tscrpt_reg_HTH_GntR"/>
</dbReference>
<dbReference type="InterPro" id="IPR036388">
    <property type="entry name" value="WH-like_DNA-bd_sf"/>
</dbReference>
<dbReference type="PROSITE" id="PS50949">
    <property type="entry name" value="HTH_GNTR"/>
    <property type="match status" value="1"/>
</dbReference>